<reference evidence="2" key="1">
    <citation type="submission" date="2025-08" db="UniProtKB">
        <authorList>
            <consortium name="RefSeq"/>
        </authorList>
    </citation>
    <scope>IDENTIFICATION</scope>
</reference>
<evidence type="ECO:0000313" key="2">
    <source>
        <dbReference type="RefSeq" id="XP_014477039.1"/>
    </source>
</evidence>
<dbReference type="RefSeq" id="XP_014477039.1">
    <property type="nucleotide sequence ID" value="XM_014621553.1"/>
</dbReference>
<gene>
    <name evidence="2" type="primary">LOC106745700</name>
</gene>
<dbReference type="Proteomes" id="UP000515204">
    <property type="component" value="Unplaced"/>
</dbReference>
<dbReference type="AlphaFoldDB" id="A0A6P3XGK0"/>
<sequence length="60" mass="7211">MHFRLSRTVAYGLVDRFRMCDEFTSMENLDIQVLCMMQECRNSPIYDNLHELCADKKYKT</sequence>
<organism evidence="1 2">
    <name type="scientific">Dinoponera quadriceps</name>
    <name type="common">South American ant</name>
    <dbReference type="NCBI Taxonomy" id="609295"/>
    <lineage>
        <taxon>Eukaryota</taxon>
        <taxon>Metazoa</taxon>
        <taxon>Ecdysozoa</taxon>
        <taxon>Arthropoda</taxon>
        <taxon>Hexapoda</taxon>
        <taxon>Insecta</taxon>
        <taxon>Pterygota</taxon>
        <taxon>Neoptera</taxon>
        <taxon>Endopterygota</taxon>
        <taxon>Hymenoptera</taxon>
        <taxon>Apocrita</taxon>
        <taxon>Aculeata</taxon>
        <taxon>Formicoidea</taxon>
        <taxon>Formicidae</taxon>
        <taxon>Ponerinae</taxon>
        <taxon>Ponerini</taxon>
        <taxon>Dinoponera</taxon>
    </lineage>
</organism>
<name>A0A6P3XGK0_DINQU</name>
<proteinExistence type="predicted"/>
<protein>
    <submittedName>
        <fullName evidence="2">Uncharacterized protein LOC106745700 isoform X3</fullName>
    </submittedName>
</protein>
<evidence type="ECO:0000313" key="1">
    <source>
        <dbReference type="Proteomes" id="UP000515204"/>
    </source>
</evidence>
<keyword evidence="1" id="KW-1185">Reference proteome</keyword>
<dbReference type="GeneID" id="106745700"/>
<dbReference type="OrthoDB" id="6764379at2759"/>
<accession>A0A6P3XGK0</accession>